<dbReference type="Gene3D" id="2.60.120.430">
    <property type="entry name" value="Galactose-binding lectin"/>
    <property type="match status" value="1"/>
</dbReference>
<evidence type="ECO:0000313" key="22">
    <source>
        <dbReference type="Proteomes" id="UP001058974"/>
    </source>
</evidence>
<evidence type="ECO:0000256" key="15">
    <source>
        <dbReference type="ARBA" id="ARBA00023170"/>
    </source>
</evidence>
<comment type="catalytic activity">
    <reaction evidence="16">
        <text>L-threonyl-[protein] + ATP = O-phospho-L-threonyl-[protein] + ADP + H(+)</text>
        <dbReference type="Rhea" id="RHEA:46608"/>
        <dbReference type="Rhea" id="RHEA-COMP:11060"/>
        <dbReference type="Rhea" id="RHEA-COMP:11605"/>
        <dbReference type="ChEBI" id="CHEBI:15378"/>
        <dbReference type="ChEBI" id="CHEBI:30013"/>
        <dbReference type="ChEBI" id="CHEBI:30616"/>
        <dbReference type="ChEBI" id="CHEBI:61977"/>
        <dbReference type="ChEBI" id="CHEBI:456216"/>
        <dbReference type="EC" id="2.7.11.1"/>
    </reaction>
</comment>
<dbReference type="PANTHER" id="PTHR45631">
    <property type="entry name" value="OS07G0107800 PROTEIN-RELATED"/>
    <property type="match status" value="1"/>
</dbReference>
<dbReference type="FunFam" id="1.10.510.10:FF:000146">
    <property type="entry name" value="LRR receptor-like serine/threonine-protein kinase IOS1"/>
    <property type="match status" value="1"/>
</dbReference>
<dbReference type="EC" id="2.7.11.1" evidence="2"/>
<keyword evidence="11" id="KW-0418">Kinase</keyword>
<evidence type="ECO:0000256" key="17">
    <source>
        <dbReference type="ARBA" id="ARBA00048679"/>
    </source>
</evidence>
<dbReference type="Gene3D" id="1.10.510.10">
    <property type="entry name" value="Transferase(Phosphotransferase) domain 1"/>
    <property type="match status" value="1"/>
</dbReference>
<dbReference type="Pfam" id="PF12819">
    <property type="entry name" value="Malectin_like"/>
    <property type="match status" value="1"/>
</dbReference>
<evidence type="ECO:0000256" key="7">
    <source>
        <dbReference type="ARBA" id="ARBA00022692"/>
    </source>
</evidence>
<keyword evidence="8 19" id="KW-0732">Signal</keyword>
<evidence type="ECO:0000256" key="9">
    <source>
        <dbReference type="ARBA" id="ARBA00022737"/>
    </source>
</evidence>
<evidence type="ECO:0000256" key="19">
    <source>
        <dbReference type="SAM" id="SignalP"/>
    </source>
</evidence>
<feature type="signal peptide" evidence="19">
    <location>
        <begin position="1"/>
        <end position="31"/>
    </location>
</feature>
<dbReference type="InterPro" id="IPR024788">
    <property type="entry name" value="Malectin-like_Carb-bd_dom"/>
</dbReference>
<keyword evidence="13" id="KW-1133">Transmembrane helix</keyword>
<feature type="chain" id="PRO_5038920626" description="non-specific serine/threonine protein kinase" evidence="19">
    <location>
        <begin position="32"/>
        <end position="920"/>
    </location>
</feature>
<evidence type="ECO:0000259" key="20">
    <source>
        <dbReference type="PROSITE" id="PS50011"/>
    </source>
</evidence>
<dbReference type="Pfam" id="PF13855">
    <property type="entry name" value="LRR_8"/>
    <property type="match status" value="1"/>
</dbReference>
<dbReference type="SUPFAM" id="SSF52058">
    <property type="entry name" value="L domain-like"/>
    <property type="match status" value="1"/>
</dbReference>
<comment type="caution">
    <text evidence="21">The sequence shown here is derived from an EMBL/GenBank/DDBJ whole genome shotgun (WGS) entry which is preliminary data.</text>
</comment>
<keyword evidence="15" id="KW-0675">Receptor</keyword>
<dbReference type="InterPro" id="IPR001245">
    <property type="entry name" value="Ser-Thr/Tyr_kinase_cat_dom"/>
</dbReference>
<dbReference type="Gramene" id="Psat05G0811300-T1">
    <property type="protein sequence ID" value="KAI5413840.1"/>
    <property type="gene ID" value="KIW84_058113"/>
</dbReference>
<dbReference type="GO" id="GO:0004674">
    <property type="term" value="F:protein serine/threonine kinase activity"/>
    <property type="evidence" value="ECO:0007669"/>
    <property type="project" value="UniProtKB-KW"/>
</dbReference>
<dbReference type="InterPro" id="IPR000719">
    <property type="entry name" value="Prot_kinase_dom"/>
</dbReference>
<evidence type="ECO:0000256" key="4">
    <source>
        <dbReference type="ARBA" id="ARBA00022553"/>
    </source>
</evidence>
<dbReference type="AlphaFoldDB" id="A0A9D5APU2"/>
<evidence type="ECO:0000313" key="21">
    <source>
        <dbReference type="EMBL" id="KAI5413840.1"/>
    </source>
</evidence>
<dbReference type="FunFam" id="3.80.10.10:FF:000129">
    <property type="entry name" value="Leucine-rich repeat receptor-like kinase"/>
    <property type="match status" value="1"/>
</dbReference>
<sequence>MCNKFSSSDMAGHFVLLLFRLSLILPFIVHAQDNQSGLEVSSHSISISMKSHVICEIRIIMLRVLRTLFYPFAGFVSIDCGLVDEPSYRDETTSIYYTWDVNFTDTGVSRSISSKHKASLERQFWNVRSFPEGTRNCYTLFVSQGSSKKYLVRASFAYGNYDGKVSLPEFDIYLGAKRWESVVFEDSLSVITKEIIYAASSDYVHVCLFNTGKGTPFISVLEVRVLNSDAYLVNSLELLARFDVGSQGGSKIRYPDDIYDRIWTPYNSIDWKKIHTSLTVHPPSFNFLPLPPSAVMRTTSVPENDSDNVEFYFLPKYNASRYYVYLYFAEIQKLKENQIREFNIFVNGKLLNNDPVNPLYLQSMYYVSVISENKLELWFNKTSRSTLPPLFNAIEIYMTKDFLQSETYQTDVDAILNVKSIYDIKRNWKGDPCAPVSFLWDGLNCSYVGSNSPRIIYLNLTSSGLIGTIAPAISNLKSIEYLDLSNNSLTGAVPDFLSQLRFLRVLNLEGNKLSGAIPVELLVHPKNSVLKFNFGGNPNLCSSGSCNKRNGNNVVVPLVASLGASHLLSKVGAYSRIKRELESKKQEFTYEEVLNITRNFEKVVGKGASGTVYHGWIDDDTEVAVKMLSSSSAQAYLQFQAEAKLSAIVHHKYLTGLIGYCDDGTNVALIYEYMANGDLANHLSDKTENILSWNQRLQIAVDAAEGLEYLHHGCNPPIVHRDVKSKNILLNEKLQGKLADFGLSKIFPNEGDTHVFTVVAGTPGYLDPEYNRLNKLREKSDVFSFGVVLLEIITGQPAITKTEEKIHIIQWVGSLLVEREVKDIVDSRLQGEFDISSAKKVLDIAMACVAPTSINRPMMKHVVMELKQCLENKITRPCDSNYTHENETLSSTLNSVSFDRISGESSLARAVGLRMSSIWV</sequence>
<evidence type="ECO:0000256" key="10">
    <source>
        <dbReference type="ARBA" id="ARBA00022741"/>
    </source>
</evidence>
<evidence type="ECO:0000256" key="14">
    <source>
        <dbReference type="ARBA" id="ARBA00023136"/>
    </source>
</evidence>
<keyword evidence="5" id="KW-0433">Leucine-rich repeat</keyword>
<dbReference type="InterPro" id="IPR001611">
    <property type="entry name" value="Leu-rich_rpt"/>
</dbReference>
<organism evidence="21 22">
    <name type="scientific">Pisum sativum</name>
    <name type="common">Garden pea</name>
    <name type="synonym">Lathyrus oleraceus</name>
    <dbReference type="NCBI Taxonomy" id="3888"/>
    <lineage>
        <taxon>Eukaryota</taxon>
        <taxon>Viridiplantae</taxon>
        <taxon>Streptophyta</taxon>
        <taxon>Embryophyta</taxon>
        <taxon>Tracheophyta</taxon>
        <taxon>Spermatophyta</taxon>
        <taxon>Magnoliopsida</taxon>
        <taxon>eudicotyledons</taxon>
        <taxon>Gunneridae</taxon>
        <taxon>Pentapetalae</taxon>
        <taxon>rosids</taxon>
        <taxon>fabids</taxon>
        <taxon>Fabales</taxon>
        <taxon>Fabaceae</taxon>
        <taxon>Papilionoideae</taxon>
        <taxon>50 kb inversion clade</taxon>
        <taxon>NPAAA clade</taxon>
        <taxon>Hologalegina</taxon>
        <taxon>IRL clade</taxon>
        <taxon>Fabeae</taxon>
        <taxon>Lathyrus</taxon>
    </lineage>
</organism>
<dbReference type="Gene3D" id="3.80.10.10">
    <property type="entry name" value="Ribonuclease Inhibitor"/>
    <property type="match status" value="1"/>
</dbReference>
<comment type="catalytic activity">
    <reaction evidence="17">
        <text>L-seryl-[protein] + ATP = O-phospho-L-seryl-[protein] + ADP + H(+)</text>
        <dbReference type="Rhea" id="RHEA:17989"/>
        <dbReference type="Rhea" id="RHEA-COMP:9863"/>
        <dbReference type="Rhea" id="RHEA-COMP:11604"/>
        <dbReference type="ChEBI" id="CHEBI:15378"/>
        <dbReference type="ChEBI" id="CHEBI:29999"/>
        <dbReference type="ChEBI" id="CHEBI:30616"/>
        <dbReference type="ChEBI" id="CHEBI:83421"/>
        <dbReference type="ChEBI" id="CHEBI:456216"/>
        <dbReference type="EC" id="2.7.11.1"/>
    </reaction>
</comment>
<evidence type="ECO:0000256" key="3">
    <source>
        <dbReference type="ARBA" id="ARBA00022527"/>
    </source>
</evidence>
<keyword evidence="12 18" id="KW-0067">ATP-binding</keyword>
<dbReference type="PROSITE" id="PS00107">
    <property type="entry name" value="PROTEIN_KINASE_ATP"/>
    <property type="match status" value="1"/>
</dbReference>
<dbReference type="SUPFAM" id="SSF56112">
    <property type="entry name" value="Protein kinase-like (PK-like)"/>
    <property type="match status" value="1"/>
</dbReference>
<evidence type="ECO:0000256" key="12">
    <source>
        <dbReference type="ARBA" id="ARBA00022840"/>
    </source>
</evidence>
<evidence type="ECO:0000256" key="5">
    <source>
        <dbReference type="ARBA" id="ARBA00022614"/>
    </source>
</evidence>
<evidence type="ECO:0000256" key="6">
    <source>
        <dbReference type="ARBA" id="ARBA00022679"/>
    </source>
</evidence>
<reference evidence="21 22" key="1">
    <citation type="journal article" date="2022" name="Nat. Genet.">
        <title>Improved pea reference genome and pan-genome highlight genomic features and evolutionary characteristics.</title>
        <authorList>
            <person name="Yang T."/>
            <person name="Liu R."/>
            <person name="Luo Y."/>
            <person name="Hu S."/>
            <person name="Wang D."/>
            <person name="Wang C."/>
            <person name="Pandey M.K."/>
            <person name="Ge S."/>
            <person name="Xu Q."/>
            <person name="Li N."/>
            <person name="Li G."/>
            <person name="Huang Y."/>
            <person name="Saxena R.K."/>
            <person name="Ji Y."/>
            <person name="Li M."/>
            <person name="Yan X."/>
            <person name="He Y."/>
            <person name="Liu Y."/>
            <person name="Wang X."/>
            <person name="Xiang C."/>
            <person name="Varshney R.K."/>
            <person name="Ding H."/>
            <person name="Gao S."/>
            <person name="Zong X."/>
        </authorList>
    </citation>
    <scope>NUCLEOTIDE SEQUENCE [LARGE SCALE GENOMIC DNA]</scope>
    <source>
        <strain evidence="21 22">cv. Zhongwan 6</strain>
    </source>
</reference>
<dbReference type="InterPro" id="IPR032675">
    <property type="entry name" value="LRR_dom_sf"/>
</dbReference>
<dbReference type="Proteomes" id="UP001058974">
    <property type="component" value="Chromosome 5"/>
</dbReference>
<evidence type="ECO:0000256" key="16">
    <source>
        <dbReference type="ARBA" id="ARBA00047899"/>
    </source>
</evidence>
<proteinExistence type="predicted"/>
<accession>A0A9D5APU2</accession>
<keyword evidence="9" id="KW-0677">Repeat</keyword>
<dbReference type="Pfam" id="PF07714">
    <property type="entry name" value="PK_Tyr_Ser-Thr"/>
    <property type="match status" value="1"/>
</dbReference>
<evidence type="ECO:0000256" key="11">
    <source>
        <dbReference type="ARBA" id="ARBA00022777"/>
    </source>
</evidence>
<keyword evidence="4" id="KW-0597">Phosphoprotein</keyword>
<dbReference type="PROSITE" id="PS50011">
    <property type="entry name" value="PROTEIN_KINASE_DOM"/>
    <property type="match status" value="1"/>
</dbReference>
<evidence type="ECO:0000256" key="13">
    <source>
        <dbReference type="ARBA" id="ARBA00022989"/>
    </source>
</evidence>
<dbReference type="InterPro" id="IPR017441">
    <property type="entry name" value="Protein_kinase_ATP_BS"/>
</dbReference>
<keyword evidence="3" id="KW-0723">Serine/threonine-protein kinase</keyword>
<feature type="domain" description="Protein kinase" evidence="20">
    <location>
        <begin position="598"/>
        <end position="870"/>
    </location>
</feature>
<dbReference type="PROSITE" id="PS00108">
    <property type="entry name" value="PROTEIN_KINASE_ST"/>
    <property type="match status" value="1"/>
</dbReference>
<keyword evidence="6" id="KW-0808">Transferase</keyword>
<dbReference type="PANTHER" id="PTHR45631:SF197">
    <property type="entry name" value="TYROSINE KINASE FAMILY PROTEIN"/>
    <property type="match status" value="1"/>
</dbReference>
<dbReference type="EMBL" id="JAMSHJ010000005">
    <property type="protein sequence ID" value="KAI5413840.1"/>
    <property type="molecule type" value="Genomic_DNA"/>
</dbReference>
<dbReference type="SMART" id="SM00220">
    <property type="entry name" value="S_TKc"/>
    <property type="match status" value="1"/>
</dbReference>
<dbReference type="GO" id="GO:0016020">
    <property type="term" value="C:membrane"/>
    <property type="evidence" value="ECO:0007669"/>
    <property type="project" value="UniProtKB-SubCell"/>
</dbReference>
<evidence type="ECO:0000256" key="8">
    <source>
        <dbReference type="ARBA" id="ARBA00022729"/>
    </source>
</evidence>
<dbReference type="Gene3D" id="3.30.200.20">
    <property type="entry name" value="Phosphorylase Kinase, domain 1"/>
    <property type="match status" value="1"/>
</dbReference>
<keyword evidence="10 18" id="KW-0547">Nucleotide-binding</keyword>
<keyword evidence="22" id="KW-1185">Reference proteome</keyword>
<gene>
    <name evidence="21" type="ORF">KIW84_058113</name>
</gene>
<evidence type="ECO:0000256" key="2">
    <source>
        <dbReference type="ARBA" id="ARBA00012513"/>
    </source>
</evidence>
<comment type="subcellular location">
    <subcellularLocation>
        <location evidence="1">Membrane</location>
        <topology evidence="1">Single-pass membrane protein</topology>
    </subcellularLocation>
</comment>
<dbReference type="InterPro" id="IPR008271">
    <property type="entry name" value="Ser/Thr_kinase_AS"/>
</dbReference>
<feature type="binding site" evidence="18">
    <location>
        <position position="626"/>
    </location>
    <ligand>
        <name>ATP</name>
        <dbReference type="ChEBI" id="CHEBI:30616"/>
    </ligand>
</feature>
<dbReference type="GO" id="GO:0005524">
    <property type="term" value="F:ATP binding"/>
    <property type="evidence" value="ECO:0007669"/>
    <property type="project" value="UniProtKB-UniRule"/>
</dbReference>
<evidence type="ECO:0000256" key="18">
    <source>
        <dbReference type="PROSITE-ProRule" id="PRU10141"/>
    </source>
</evidence>
<name>A0A9D5APU2_PEA</name>
<keyword evidence="7" id="KW-0812">Transmembrane</keyword>
<dbReference type="InterPro" id="IPR011009">
    <property type="entry name" value="Kinase-like_dom_sf"/>
</dbReference>
<evidence type="ECO:0000256" key="1">
    <source>
        <dbReference type="ARBA" id="ARBA00004167"/>
    </source>
</evidence>
<protein>
    <recommendedName>
        <fullName evidence="2">non-specific serine/threonine protein kinase</fullName>
        <ecNumber evidence="2">2.7.11.1</ecNumber>
    </recommendedName>
</protein>
<keyword evidence="14" id="KW-0472">Membrane</keyword>